<dbReference type="GeneID" id="25272234"/>
<evidence type="ECO:0000313" key="3">
    <source>
        <dbReference type="Proteomes" id="UP000018050"/>
    </source>
</evidence>
<organism evidence="2 3">
    <name type="scientific">Eimeria acervulina</name>
    <name type="common">Coccidian parasite</name>
    <dbReference type="NCBI Taxonomy" id="5801"/>
    <lineage>
        <taxon>Eukaryota</taxon>
        <taxon>Sar</taxon>
        <taxon>Alveolata</taxon>
        <taxon>Apicomplexa</taxon>
        <taxon>Conoidasida</taxon>
        <taxon>Coccidia</taxon>
        <taxon>Eucoccidiorida</taxon>
        <taxon>Eimeriorina</taxon>
        <taxon>Eimeriidae</taxon>
        <taxon>Eimeria</taxon>
    </lineage>
</organism>
<proteinExistence type="predicted"/>
<reference evidence="2" key="2">
    <citation type="submission" date="2013-10" db="EMBL/GenBank/DDBJ databases">
        <authorList>
            <person name="Aslett M."/>
        </authorList>
    </citation>
    <scope>NUCLEOTIDE SEQUENCE [LARGE SCALE GENOMIC DNA]</scope>
    <source>
        <strain evidence="2">Houghton</strain>
    </source>
</reference>
<dbReference type="EMBL" id="HG670996">
    <property type="protein sequence ID" value="CDI79274.1"/>
    <property type="molecule type" value="Genomic_DNA"/>
</dbReference>
<gene>
    <name evidence="2" type="ORF">EAH_00041640</name>
</gene>
<dbReference type="VEuPathDB" id="ToxoDB:EAH_00041640"/>
<feature type="region of interest" description="Disordered" evidence="1">
    <location>
        <begin position="1"/>
        <end position="28"/>
    </location>
</feature>
<sequence length="93" mass="10430">MNKRAPHDHPRWIPNSKYPPPQWEERQGQTVEIYPRASWESSECSETVTGSTSQQANSNFVDHGSSVTVRLEGADRAQILRGLTGAKPVSKRI</sequence>
<evidence type="ECO:0000256" key="1">
    <source>
        <dbReference type="SAM" id="MobiDB-lite"/>
    </source>
</evidence>
<accession>U6GL00</accession>
<evidence type="ECO:0000313" key="2">
    <source>
        <dbReference type="EMBL" id="CDI79274.1"/>
    </source>
</evidence>
<name>U6GL00_EIMAC</name>
<feature type="compositionally biased region" description="Basic and acidic residues" evidence="1">
    <location>
        <begin position="1"/>
        <end position="11"/>
    </location>
</feature>
<dbReference type="Proteomes" id="UP000018050">
    <property type="component" value="Unassembled WGS sequence"/>
</dbReference>
<dbReference type="RefSeq" id="XP_013250586.1">
    <property type="nucleotide sequence ID" value="XM_013395132.1"/>
</dbReference>
<protein>
    <submittedName>
        <fullName evidence="2">Uncharacterized protein</fullName>
    </submittedName>
</protein>
<keyword evidence="3" id="KW-1185">Reference proteome</keyword>
<reference evidence="2" key="1">
    <citation type="submission" date="2013-10" db="EMBL/GenBank/DDBJ databases">
        <title>Genomic analysis of the causative agents of coccidiosis in chickens.</title>
        <authorList>
            <person name="Reid A.J."/>
            <person name="Blake D."/>
            <person name="Billington K."/>
            <person name="Browne H."/>
            <person name="Dunn M."/>
            <person name="Hung S."/>
            <person name="Kawahara F."/>
            <person name="Miranda-Saavedra D."/>
            <person name="Mourier T."/>
            <person name="Nagra H."/>
            <person name="Otto T.D."/>
            <person name="Rawlings N."/>
            <person name="Sanchez A."/>
            <person name="Sanders M."/>
            <person name="Subramaniam C."/>
            <person name="Tay Y."/>
            <person name="Dear P."/>
            <person name="Doerig C."/>
            <person name="Gruber A."/>
            <person name="Parkinson J."/>
            <person name="Shirley M."/>
            <person name="Wan K.L."/>
            <person name="Berriman M."/>
            <person name="Tomley F."/>
            <person name="Pain A."/>
        </authorList>
    </citation>
    <scope>NUCLEOTIDE SEQUENCE [LARGE SCALE GENOMIC DNA]</scope>
    <source>
        <strain evidence="2">Houghton</strain>
    </source>
</reference>
<dbReference type="AlphaFoldDB" id="U6GL00"/>